<gene>
    <name evidence="1" type="ORF">MC378_10445</name>
</gene>
<sequence>MICKITFAATANRSELILRNINAVHIESGWKRLTDTAEITLPRKAIYLEQGKKSVSFYEVKEYFKKGDAVTIELGYNGVYVKEFEGYITHVSADIPIKIKLEDEMYQLKKLPVNISFQTTSLENLLKKIIPGYEVDALEVELGSLRFAKTTVAKVLEYLKDEYSLYSYMDGKKLVCGKIYADDSDAEAVDLHLEKNVVNNDLNYKDKEDVLIRINAVSTLKNGDKIEVTVGDETGEERQLSYYGIEIEAELTKLANEDLKKYKVDGFTGSVKAFGIPFFKHGMKANLTSDLYPDRNGLYYIEETIVDFNDTPSYRRKGQLGDKVTT</sequence>
<proteinExistence type="predicted"/>
<dbReference type="AlphaFoldDB" id="A0A9X2AK12"/>
<comment type="caution">
    <text evidence="1">The sequence shown here is derived from an EMBL/GenBank/DDBJ whole genome shotgun (WGS) entry which is preliminary data.</text>
</comment>
<name>A0A9X2AK12_9FLAO</name>
<evidence type="ECO:0000313" key="1">
    <source>
        <dbReference type="EMBL" id="MCI2229587.1"/>
    </source>
</evidence>
<dbReference type="EMBL" id="JAKQYM010000007">
    <property type="protein sequence ID" value="MCI2229587.1"/>
    <property type="molecule type" value="Genomic_DNA"/>
</dbReference>
<evidence type="ECO:0008006" key="3">
    <source>
        <dbReference type="Google" id="ProtNLM"/>
    </source>
</evidence>
<accession>A0A9X2AK12</accession>
<keyword evidence="2" id="KW-1185">Reference proteome</keyword>
<reference evidence="1" key="1">
    <citation type="submission" date="2022-02" db="EMBL/GenBank/DDBJ databases">
        <title>Polaribacter sp. MSW13, isolated from seawater.</title>
        <authorList>
            <person name="Kristyanto S."/>
            <person name="Jung J."/>
            <person name="Jeon C.O."/>
        </authorList>
    </citation>
    <scope>NUCLEOTIDE SEQUENCE</scope>
    <source>
        <strain evidence="1">MSW13</strain>
    </source>
</reference>
<protein>
    <recommendedName>
        <fullName evidence="3">Phage protein D</fullName>
    </recommendedName>
</protein>
<evidence type="ECO:0000313" key="2">
    <source>
        <dbReference type="Proteomes" id="UP001139369"/>
    </source>
</evidence>
<organism evidence="1 2">
    <name type="scientific">Polaribacter marinus</name>
    <dbReference type="NCBI Taxonomy" id="2916838"/>
    <lineage>
        <taxon>Bacteria</taxon>
        <taxon>Pseudomonadati</taxon>
        <taxon>Bacteroidota</taxon>
        <taxon>Flavobacteriia</taxon>
        <taxon>Flavobacteriales</taxon>
        <taxon>Flavobacteriaceae</taxon>
    </lineage>
</organism>
<dbReference type="RefSeq" id="WP_242178713.1">
    <property type="nucleotide sequence ID" value="NZ_JAKQYM010000007.1"/>
</dbReference>
<dbReference type="Proteomes" id="UP001139369">
    <property type="component" value="Unassembled WGS sequence"/>
</dbReference>